<evidence type="ECO:0000313" key="2">
    <source>
        <dbReference type="EMBL" id="GGC27255.1"/>
    </source>
</evidence>
<dbReference type="SUPFAM" id="SSF51556">
    <property type="entry name" value="Metallo-dependent hydrolases"/>
    <property type="match status" value="1"/>
</dbReference>
<dbReference type="InterPro" id="IPR013108">
    <property type="entry name" value="Amidohydro_3"/>
</dbReference>
<dbReference type="CDD" id="cd01297">
    <property type="entry name" value="D-aminoacylase"/>
    <property type="match status" value="1"/>
</dbReference>
<dbReference type="RefSeq" id="WP_115782959.1">
    <property type="nucleotide sequence ID" value="NZ_BMHL01000002.1"/>
</dbReference>
<name>A0ABQ1LNR0_9BURK</name>
<sequence>MKYDFLLRNATLISGDGSPRFSGDLAIDGDRIAAIGDLSLATGSHEIDLQGKVVAPGFIDVHTHDDAALLAEDGMVPKISQGVTTVITGNCGISLAPVTFRASPPPPFTLLGGNENFRFGRFGDYVAELRRLGTVTNAALLVGHTTLRQQTMPVTNRAANDEEVQQMQVELERAMTEGAFGMSTGLDYPPAIASSTEEVKALADTAARLGGPYVTHTRNYFEKLEEAIEEAIDIAGHAGGKLVISHHQVTGRANFGKSKPTLERIDKARESLDIGLDVYPYSASSTVLRLERCDTGLRILITWSEPHPEMANRELSDIAREWACTERAAAERLLPAGAVYFQLDEADVRHILSHPRTMVGSDGLPHDKHPHPRLWGTFPRVLGHYARDENLFSFEEAVFRMTGLPAQEFGFVDRGLLMPGNFADIVVFDPETVLDRATFEHPQQPAAGIDQVFVNGVVVWQDGASTGARPGSVLRPKPIVQNHSSIVSGHGANCPGCNRGALGYSDEKYAT</sequence>
<proteinExistence type="predicted"/>
<comment type="caution">
    <text evidence="2">The sequence shown here is derived from an EMBL/GenBank/DDBJ whole genome shotgun (WGS) entry which is preliminary data.</text>
</comment>
<dbReference type="EMBL" id="BMHL01000002">
    <property type="protein sequence ID" value="GGC27255.1"/>
    <property type="molecule type" value="Genomic_DNA"/>
</dbReference>
<reference evidence="3" key="1">
    <citation type="journal article" date="2019" name="Int. J. Syst. Evol. Microbiol.">
        <title>The Global Catalogue of Microorganisms (GCM) 10K type strain sequencing project: providing services to taxonomists for standard genome sequencing and annotation.</title>
        <authorList>
            <consortium name="The Broad Institute Genomics Platform"/>
            <consortium name="The Broad Institute Genome Sequencing Center for Infectious Disease"/>
            <person name="Wu L."/>
            <person name="Ma J."/>
        </authorList>
    </citation>
    <scope>NUCLEOTIDE SEQUENCE [LARGE SCALE GENOMIC DNA]</scope>
    <source>
        <strain evidence="3">CGMCC 1.15103</strain>
    </source>
</reference>
<organism evidence="2 3">
    <name type="scientific">Paraburkholderia caffeinilytica</name>
    <dbReference type="NCBI Taxonomy" id="1761016"/>
    <lineage>
        <taxon>Bacteria</taxon>
        <taxon>Pseudomonadati</taxon>
        <taxon>Pseudomonadota</taxon>
        <taxon>Betaproteobacteria</taxon>
        <taxon>Burkholderiales</taxon>
        <taxon>Burkholderiaceae</taxon>
        <taxon>Paraburkholderia</taxon>
    </lineage>
</organism>
<gene>
    <name evidence="2" type="primary">dan</name>
    <name evidence="2" type="ORF">GCM10011400_12080</name>
</gene>
<dbReference type="InterPro" id="IPR050378">
    <property type="entry name" value="Metallo-dep_Hydrolases_sf"/>
</dbReference>
<protein>
    <submittedName>
        <fullName evidence="2">D-aminoacylase</fullName>
    </submittedName>
</protein>
<keyword evidence="3" id="KW-1185">Reference proteome</keyword>
<dbReference type="Proteomes" id="UP000602004">
    <property type="component" value="Unassembled WGS sequence"/>
</dbReference>
<dbReference type="Gene3D" id="3.30.1490.130">
    <property type="entry name" value="D-aminoacylase. Domain 3"/>
    <property type="match status" value="1"/>
</dbReference>
<evidence type="ECO:0000313" key="3">
    <source>
        <dbReference type="Proteomes" id="UP000602004"/>
    </source>
</evidence>
<dbReference type="PANTHER" id="PTHR11647">
    <property type="entry name" value="HYDRANTOINASE/DIHYDROPYRIMIDINASE FAMILY MEMBER"/>
    <property type="match status" value="1"/>
</dbReference>
<accession>A0ABQ1LNR0</accession>
<dbReference type="InterPro" id="IPR032466">
    <property type="entry name" value="Metal_Hydrolase"/>
</dbReference>
<feature type="domain" description="Amidohydrolase 3" evidence="1">
    <location>
        <begin position="46"/>
        <end position="247"/>
    </location>
</feature>
<dbReference type="InterPro" id="IPR023100">
    <property type="entry name" value="D-aminoacylase_insert_dom_sf"/>
</dbReference>
<evidence type="ECO:0000259" key="1">
    <source>
        <dbReference type="Pfam" id="PF07969"/>
    </source>
</evidence>
<dbReference type="Pfam" id="PF07969">
    <property type="entry name" value="Amidohydro_3"/>
    <property type="match status" value="2"/>
</dbReference>
<dbReference type="PANTHER" id="PTHR11647:SF1">
    <property type="entry name" value="COLLAPSIN RESPONSE MEDIATOR PROTEIN"/>
    <property type="match status" value="1"/>
</dbReference>
<dbReference type="Gene3D" id="3.20.20.140">
    <property type="entry name" value="Metal-dependent hydrolases"/>
    <property type="match status" value="1"/>
</dbReference>
<dbReference type="SUPFAM" id="SSF51338">
    <property type="entry name" value="Composite domain of metallo-dependent hydrolases"/>
    <property type="match status" value="1"/>
</dbReference>
<dbReference type="Gene3D" id="2.30.40.10">
    <property type="entry name" value="Urease, subunit C, domain 1"/>
    <property type="match status" value="1"/>
</dbReference>
<dbReference type="InterPro" id="IPR011059">
    <property type="entry name" value="Metal-dep_hydrolase_composite"/>
</dbReference>
<feature type="domain" description="Amidohydrolase 3" evidence="1">
    <location>
        <begin position="331"/>
        <end position="459"/>
    </location>
</feature>